<dbReference type="STRING" id="1661398.A0A482VK65"/>
<keyword evidence="4" id="KW-1015">Disulfide bond</keyword>
<organism evidence="8 9">
    <name type="scientific">Asbolus verrucosus</name>
    <name type="common">Desert ironclad beetle</name>
    <dbReference type="NCBI Taxonomy" id="1661398"/>
    <lineage>
        <taxon>Eukaryota</taxon>
        <taxon>Metazoa</taxon>
        <taxon>Ecdysozoa</taxon>
        <taxon>Arthropoda</taxon>
        <taxon>Hexapoda</taxon>
        <taxon>Insecta</taxon>
        <taxon>Pterygota</taxon>
        <taxon>Neoptera</taxon>
        <taxon>Endopterygota</taxon>
        <taxon>Coleoptera</taxon>
        <taxon>Polyphaga</taxon>
        <taxon>Cucujiformia</taxon>
        <taxon>Tenebrionidae</taxon>
        <taxon>Pimeliinae</taxon>
        <taxon>Asbolus</taxon>
    </lineage>
</organism>
<evidence type="ECO:0000256" key="1">
    <source>
        <dbReference type="ARBA" id="ARBA00005964"/>
    </source>
</evidence>
<dbReference type="OrthoDB" id="19653at2759"/>
<feature type="non-terminal residue" evidence="8">
    <location>
        <position position="1"/>
    </location>
</feature>
<keyword evidence="5" id="KW-0325">Glycoprotein</keyword>
<reference evidence="8 9" key="1">
    <citation type="submission" date="2017-03" db="EMBL/GenBank/DDBJ databases">
        <title>Genome of the blue death feigning beetle - Asbolus verrucosus.</title>
        <authorList>
            <person name="Rider S.D."/>
        </authorList>
    </citation>
    <scope>NUCLEOTIDE SEQUENCE [LARGE SCALE GENOMIC DNA]</scope>
    <source>
        <strain evidence="8">Butters</strain>
        <tissue evidence="8">Head and leg muscle</tissue>
    </source>
</reference>
<dbReference type="PANTHER" id="PTHR43142:SF1">
    <property type="entry name" value="CARBOXYLIC ESTER HYDROLASE"/>
    <property type="match status" value="1"/>
</dbReference>
<keyword evidence="9" id="KW-1185">Reference proteome</keyword>
<dbReference type="Gene3D" id="3.40.50.1820">
    <property type="entry name" value="alpha/beta hydrolase"/>
    <property type="match status" value="1"/>
</dbReference>
<comment type="caution">
    <text evidence="8">The sequence shown here is derived from an EMBL/GenBank/DDBJ whole genome shotgun (WGS) entry which is preliminary data.</text>
</comment>
<keyword evidence="3 6" id="KW-0378">Hydrolase</keyword>
<accession>A0A482VK65</accession>
<dbReference type="EMBL" id="QDEB01090337">
    <property type="protein sequence ID" value="RZC33252.1"/>
    <property type="molecule type" value="Genomic_DNA"/>
</dbReference>
<dbReference type="PROSITE" id="PS00122">
    <property type="entry name" value="CARBOXYLESTERASE_B_1"/>
    <property type="match status" value="1"/>
</dbReference>
<gene>
    <name evidence="8" type="ORF">BDFB_012182</name>
</gene>
<dbReference type="InterPro" id="IPR019826">
    <property type="entry name" value="Carboxylesterase_B_AS"/>
</dbReference>
<evidence type="ECO:0000256" key="5">
    <source>
        <dbReference type="ARBA" id="ARBA00023180"/>
    </source>
</evidence>
<dbReference type="Pfam" id="PF00135">
    <property type="entry name" value="COesterase"/>
    <property type="match status" value="1"/>
</dbReference>
<evidence type="ECO:0000256" key="6">
    <source>
        <dbReference type="RuleBase" id="RU361235"/>
    </source>
</evidence>
<dbReference type="SUPFAM" id="SSF53474">
    <property type="entry name" value="alpha/beta-Hydrolases"/>
    <property type="match status" value="1"/>
</dbReference>
<evidence type="ECO:0000259" key="7">
    <source>
        <dbReference type="Pfam" id="PF00135"/>
    </source>
</evidence>
<proteinExistence type="inferred from homology"/>
<evidence type="ECO:0000313" key="9">
    <source>
        <dbReference type="Proteomes" id="UP000292052"/>
    </source>
</evidence>
<dbReference type="InterPro" id="IPR002018">
    <property type="entry name" value="CarbesteraseB"/>
</dbReference>
<dbReference type="GO" id="GO:0052689">
    <property type="term" value="F:carboxylic ester hydrolase activity"/>
    <property type="evidence" value="ECO:0007669"/>
    <property type="project" value="UniProtKB-KW"/>
</dbReference>
<feature type="domain" description="Carboxylesterase type B" evidence="7">
    <location>
        <begin position="7"/>
        <end position="436"/>
    </location>
</feature>
<name>A0A482VK65_ASBVE</name>
<dbReference type="AlphaFoldDB" id="A0A482VK65"/>
<dbReference type="PANTHER" id="PTHR43142">
    <property type="entry name" value="CARBOXYLIC ESTER HYDROLASE"/>
    <property type="match status" value="1"/>
</dbReference>
<dbReference type="InterPro" id="IPR029058">
    <property type="entry name" value="AB_hydrolase_fold"/>
</dbReference>
<evidence type="ECO:0000256" key="2">
    <source>
        <dbReference type="ARBA" id="ARBA00022487"/>
    </source>
</evidence>
<keyword evidence="2" id="KW-0719">Serine esterase</keyword>
<evidence type="ECO:0000256" key="3">
    <source>
        <dbReference type="ARBA" id="ARBA00022801"/>
    </source>
</evidence>
<evidence type="ECO:0000313" key="8">
    <source>
        <dbReference type="EMBL" id="RZC33252.1"/>
    </source>
</evidence>
<dbReference type="EC" id="3.1.1.-" evidence="6"/>
<protein>
    <recommendedName>
        <fullName evidence="6">Carboxylic ester hydrolase</fullName>
        <ecNumber evidence="6">3.1.1.-</ecNumber>
    </recommendedName>
</protein>
<evidence type="ECO:0000256" key="4">
    <source>
        <dbReference type="ARBA" id="ARBA00023157"/>
    </source>
</evidence>
<dbReference type="Proteomes" id="UP000292052">
    <property type="component" value="Unassembled WGS sequence"/>
</dbReference>
<comment type="similarity">
    <text evidence="1 6">Belongs to the type-B carboxylesterase/lipase family.</text>
</comment>
<sequence length="452" mass="50706">LNNDLHDPLPVMIFFHGGGWLCGGGNSLWYGPDILLDRDVVLVVTNYRLGALGFLSTGDKVSPGNNGMKDQNLAMKWVKDNARAFGGDPTRINLFGESAGGVSVQLHMMSPLSKGLFQTAISQSGTAHCLWAIAPNDQAVRNGKKLAEEFGCDISSSKEMVECLRKVPAYDLIAKDEVFMKWDKDPMIPFKPVIEPNLPGAFLTEHPIDTLRSNKFTQIPWIVGLNANDGALRAAGIFGNPHLIQELEEQFDHLAPISLLYDETSPDIKTMTDQIKNFYLGGKAMNKSRDAVVNMYTDAWFLNGADEAIRYYLKYSNQPVYYYLFGHRGVASFTEIFGDKTQDYGVCHADELQYLFPIGDGLFPDRPPSDDDKKIAKILTTLWVNFAKTGNPTPTTDELIPNKWDPVIDEDMDYYFISMDVPKMKKGLLKERAEFWRTLPTHVKTNEIKDEL</sequence>